<sequence>MSMKLKEAAKVTQAAEAVLTDVQTVQGLSGAAAAPQTDRERAPSRAALTRTRSERLPAPTSRIIQAGLIQADLKEGHPAGNSVDQAEDGAQTKKSGNLEGRALETLHEQPAPPESDSMTQSTAMRAEGGGRETTTGAHSATVSLST</sequence>
<keyword evidence="3" id="KW-1185">Reference proteome</keyword>
<dbReference type="AlphaFoldDB" id="A0A9N7VD92"/>
<dbReference type="EMBL" id="CADEAL010003914">
    <property type="protein sequence ID" value="CAB1446414.1"/>
    <property type="molecule type" value="Genomic_DNA"/>
</dbReference>
<comment type="caution">
    <text evidence="2">The sequence shown here is derived from an EMBL/GenBank/DDBJ whole genome shotgun (WGS) entry which is preliminary data.</text>
</comment>
<evidence type="ECO:0000256" key="1">
    <source>
        <dbReference type="SAM" id="MobiDB-lite"/>
    </source>
</evidence>
<reference evidence="2" key="1">
    <citation type="submission" date="2020-03" db="EMBL/GenBank/DDBJ databases">
        <authorList>
            <person name="Weist P."/>
        </authorList>
    </citation>
    <scope>NUCLEOTIDE SEQUENCE</scope>
</reference>
<evidence type="ECO:0000313" key="3">
    <source>
        <dbReference type="Proteomes" id="UP001153269"/>
    </source>
</evidence>
<protein>
    <submittedName>
        <fullName evidence="2">Uncharacterized protein</fullName>
    </submittedName>
</protein>
<accession>A0A9N7VD92</accession>
<feature type="region of interest" description="Disordered" evidence="1">
    <location>
        <begin position="28"/>
        <end position="146"/>
    </location>
</feature>
<dbReference type="Proteomes" id="UP001153269">
    <property type="component" value="Unassembled WGS sequence"/>
</dbReference>
<evidence type="ECO:0000313" key="2">
    <source>
        <dbReference type="EMBL" id="CAB1446414.1"/>
    </source>
</evidence>
<organism evidence="2 3">
    <name type="scientific">Pleuronectes platessa</name>
    <name type="common">European plaice</name>
    <dbReference type="NCBI Taxonomy" id="8262"/>
    <lineage>
        <taxon>Eukaryota</taxon>
        <taxon>Metazoa</taxon>
        <taxon>Chordata</taxon>
        <taxon>Craniata</taxon>
        <taxon>Vertebrata</taxon>
        <taxon>Euteleostomi</taxon>
        <taxon>Actinopterygii</taxon>
        <taxon>Neopterygii</taxon>
        <taxon>Teleostei</taxon>
        <taxon>Neoteleostei</taxon>
        <taxon>Acanthomorphata</taxon>
        <taxon>Carangaria</taxon>
        <taxon>Pleuronectiformes</taxon>
        <taxon>Pleuronectoidei</taxon>
        <taxon>Pleuronectidae</taxon>
        <taxon>Pleuronectes</taxon>
    </lineage>
</organism>
<gene>
    <name evidence="2" type="ORF">PLEPLA_LOCUS34141</name>
</gene>
<proteinExistence type="predicted"/>
<name>A0A9N7VD92_PLEPL</name>